<dbReference type="InterPro" id="IPR019576">
    <property type="entry name" value="Pyridoxamine_oxidase_dimer_C"/>
</dbReference>
<dbReference type="InterPro" id="IPR000659">
    <property type="entry name" value="Pyridox_Oxase"/>
</dbReference>
<dbReference type="EMBL" id="BAABJQ010000025">
    <property type="protein sequence ID" value="GAA5196102.1"/>
    <property type="molecule type" value="Genomic_DNA"/>
</dbReference>
<keyword evidence="9" id="KW-1185">Reference proteome</keyword>
<accession>A0ABP9SK66</accession>
<dbReference type="Proteomes" id="UP001501570">
    <property type="component" value="Unassembled WGS sequence"/>
</dbReference>
<dbReference type="PIRSF" id="PIRSF000190">
    <property type="entry name" value="Pyd_amn-ph_oxd"/>
    <property type="match status" value="1"/>
</dbReference>
<comment type="similarity">
    <text evidence="2">Belongs to the pyridoxamine 5'-phosphate oxidase family.</text>
</comment>
<dbReference type="NCBIfam" id="NF004231">
    <property type="entry name" value="PRK05679.1"/>
    <property type="match status" value="1"/>
</dbReference>
<name>A0ABP9SK66_9ACTN</name>
<evidence type="ECO:0000313" key="9">
    <source>
        <dbReference type="Proteomes" id="UP001501570"/>
    </source>
</evidence>
<evidence type="ECO:0000313" key="8">
    <source>
        <dbReference type="EMBL" id="GAA5196102.1"/>
    </source>
</evidence>
<dbReference type="Pfam" id="PF01243">
    <property type="entry name" value="PNPOx_N"/>
    <property type="match status" value="1"/>
</dbReference>
<dbReference type="InterPro" id="IPR012349">
    <property type="entry name" value="Split_barrel_FMN-bd"/>
</dbReference>
<keyword evidence="3" id="KW-0285">Flavoprotein</keyword>
<comment type="cofactor">
    <cofactor evidence="1">
        <name>FMN</name>
        <dbReference type="ChEBI" id="CHEBI:58210"/>
    </cofactor>
</comment>
<dbReference type="RefSeq" id="WP_345635991.1">
    <property type="nucleotide sequence ID" value="NZ_BAABJQ010000025.1"/>
</dbReference>
<feature type="domain" description="Pyridoxine 5'-phosphate oxidase dimerisation C-terminal" evidence="7">
    <location>
        <begin position="177"/>
        <end position="215"/>
    </location>
</feature>
<comment type="caution">
    <text evidence="8">The sequence shown here is derived from an EMBL/GenBank/DDBJ whole genome shotgun (WGS) entry which is preliminary data.</text>
</comment>
<reference evidence="9" key="1">
    <citation type="journal article" date="2019" name="Int. J. Syst. Evol. Microbiol.">
        <title>The Global Catalogue of Microorganisms (GCM) 10K type strain sequencing project: providing services to taxonomists for standard genome sequencing and annotation.</title>
        <authorList>
            <consortium name="The Broad Institute Genomics Platform"/>
            <consortium name="The Broad Institute Genome Sequencing Center for Infectious Disease"/>
            <person name="Wu L."/>
            <person name="Ma J."/>
        </authorList>
    </citation>
    <scope>NUCLEOTIDE SEQUENCE [LARGE SCALE GENOMIC DNA]</scope>
    <source>
        <strain evidence="9">JCM 18304</strain>
    </source>
</reference>
<dbReference type="PANTHER" id="PTHR10851">
    <property type="entry name" value="PYRIDOXINE-5-PHOSPHATE OXIDASE"/>
    <property type="match status" value="1"/>
</dbReference>
<evidence type="ECO:0000256" key="1">
    <source>
        <dbReference type="ARBA" id="ARBA00001917"/>
    </source>
</evidence>
<dbReference type="SUPFAM" id="SSF50475">
    <property type="entry name" value="FMN-binding split barrel"/>
    <property type="match status" value="1"/>
</dbReference>
<organism evidence="8 9">
    <name type="scientific">Rugosimonospora acidiphila</name>
    <dbReference type="NCBI Taxonomy" id="556531"/>
    <lineage>
        <taxon>Bacteria</taxon>
        <taxon>Bacillati</taxon>
        <taxon>Actinomycetota</taxon>
        <taxon>Actinomycetes</taxon>
        <taxon>Micromonosporales</taxon>
        <taxon>Micromonosporaceae</taxon>
        <taxon>Rugosimonospora</taxon>
    </lineage>
</organism>
<keyword evidence="4" id="KW-0288">FMN</keyword>
<evidence type="ECO:0000259" key="6">
    <source>
        <dbReference type="Pfam" id="PF01243"/>
    </source>
</evidence>
<evidence type="ECO:0000256" key="4">
    <source>
        <dbReference type="ARBA" id="ARBA00022643"/>
    </source>
</evidence>
<dbReference type="Pfam" id="PF10590">
    <property type="entry name" value="PNP_phzG_C"/>
    <property type="match status" value="1"/>
</dbReference>
<gene>
    <name evidence="8" type="ORF">GCM10023322_64280</name>
</gene>
<sequence>MSVVELLSELPVFASPLPSFDVESVPALPNALFVAWLREAATAGVVEPHAMTLSTVDEDGLPDARVVILRDVDDRGWLFATSSESAKGRQLERGGVALSFYWREQGRQVRVRGRSRALDPDTCARDFLVRPEMSREASLVGRQSTVLADRAELDGALVAAHRALIENPGAVAADHTLYVVEPARVEFWQGDAERRHVRLRYRRGASGWIRELLWP</sequence>
<dbReference type="Gene3D" id="2.30.110.10">
    <property type="entry name" value="Electron Transport, Fmn-binding Protein, Chain A"/>
    <property type="match status" value="1"/>
</dbReference>
<evidence type="ECO:0000256" key="3">
    <source>
        <dbReference type="ARBA" id="ARBA00022630"/>
    </source>
</evidence>
<protein>
    <submittedName>
        <fullName evidence="8">Pyridoxal 5'-phosphate synthase</fullName>
    </submittedName>
</protein>
<keyword evidence="5" id="KW-0560">Oxidoreductase</keyword>
<dbReference type="PANTHER" id="PTHR10851:SF0">
    <property type="entry name" value="PYRIDOXINE-5'-PHOSPHATE OXIDASE"/>
    <property type="match status" value="1"/>
</dbReference>
<evidence type="ECO:0000256" key="2">
    <source>
        <dbReference type="ARBA" id="ARBA00007301"/>
    </source>
</evidence>
<feature type="domain" description="Pyridoxamine 5'-phosphate oxidase N-terminal" evidence="6">
    <location>
        <begin position="38"/>
        <end position="153"/>
    </location>
</feature>
<evidence type="ECO:0000256" key="5">
    <source>
        <dbReference type="ARBA" id="ARBA00023002"/>
    </source>
</evidence>
<dbReference type="InterPro" id="IPR011576">
    <property type="entry name" value="Pyridox_Oxase_N"/>
</dbReference>
<proteinExistence type="inferred from homology"/>
<evidence type="ECO:0000259" key="7">
    <source>
        <dbReference type="Pfam" id="PF10590"/>
    </source>
</evidence>